<dbReference type="GO" id="GO:0016788">
    <property type="term" value="F:hydrolase activity, acting on ester bonds"/>
    <property type="evidence" value="ECO:0007669"/>
    <property type="project" value="InterPro"/>
</dbReference>
<comment type="caution">
    <text evidence="2">The sequence shown here is derived from an EMBL/GenBank/DDBJ whole genome shotgun (WGS) entry which is preliminary data.</text>
</comment>
<sequence length="460" mass="51249">MKKYAAKWRNAGLLLLFMAVLLVFGGTRMVSADTTTYKVTYANAKGSSTGNYRKWSKTVNAGEQVQLPKISRKGYEAKWVTTINGKKYKYSPGQKVTINRNTKFCLNLYKIYTVRYYTANGKKEYKKLRQTVSSGGRVKLPAGSSNATYQFMGWSTKTGGAVAYKSGKYIRVKNNIKLYSVFKKVSGAVLCRNNGKIWKTVSASGTAKFPEVAMTNGDMCLGWSRTKGKSTLSASDFKAGDIIPSGNRSYYMVVYRGSMDKTPSSITTASSYDSIYFVGDSRMVDTKLALGGLVPSNVQFVAKGQQGLSWFKRTGYKDLLRAVSKRSRTARKAVVVNLGVNDLGNADAYVTYMQTIAKNLKRYNCKMYYLSVNPVNTAMIKKAGAGNRTQAQVDAFNTKIYRSLCRGKNKSFTYINTCTNLLKKGWISNRHNAGIYDGLHYSNATYLKIFDYCMKTLNRG</sequence>
<evidence type="ECO:0000313" key="3">
    <source>
        <dbReference type="Proteomes" id="UP000283745"/>
    </source>
</evidence>
<dbReference type="EMBL" id="QSKF01000001">
    <property type="protein sequence ID" value="RHE42075.1"/>
    <property type="molecule type" value="Genomic_DNA"/>
</dbReference>
<reference evidence="2 3" key="1">
    <citation type="submission" date="2018-08" db="EMBL/GenBank/DDBJ databases">
        <title>A genome reference for cultivated species of the human gut microbiota.</title>
        <authorList>
            <person name="Zou Y."/>
            <person name="Xue W."/>
            <person name="Luo G."/>
        </authorList>
    </citation>
    <scope>NUCLEOTIDE SEQUENCE [LARGE SCALE GENOMIC DNA]</scope>
    <source>
        <strain evidence="2 3">AM28-23</strain>
    </source>
</reference>
<dbReference type="Gene3D" id="3.40.50.1110">
    <property type="entry name" value="SGNH hydrolase"/>
    <property type="match status" value="1"/>
</dbReference>
<dbReference type="AlphaFoldDB" id="A0A414JBZ5"/>
<dbReference type="InterPro" id="IPR001087">
    <property type="entry name" value="GDSL"/>
</dbReference>
<evidence type="ECO:0008006" key="4">
    <source>
        <dbReference type="Google" id="ProtNLM"/>
    </source>
</evidence>
<dbReference type="Pfam" id="PF00657">
    <property type="entry name" value="Lipase_GDSL"/>
    <property type="match status" value="1"/>
</dbReference>
<proteinExistence type="predicted"/>
<dbReference type="Gene3D" id="2.60.40.4270">
    <property type="entry name" value="Listeria-Bacteroides repeat domain"/>
    <property type="match status" value="1"/>
</dbReference>
<comment type="subcellular location">
    <subcellularLocation>
        <location evidence="1">Cell envelope</location>
    </subcellularLocation>
</comment>
<dbReference type="GO" id="GO:0030313">
    <property type="term" value="C:cell envelope"/>
    <property type="evidence" value="ECO:0007669"/>
    <property type="project" value="UniProtKB-SubCell"/>
</dbReference>
<accession>A0A414JBZ5</accession>
<dbReference type="InterPro" id="IPR036514">
    <property type="entry name" value="SGNH_hydro_sf"/>
</dbReference>
<evidence type="ECO:0000313" key="2">
    <source>
        <dbReference type="EMBL" id="RHE42075.1"/>
    </source>
</evidence>
<dbReference type="Pfam" id="PF09479">
    <property type="entry name" value="Flg_new"/>
    <property type="match status" value="2"/>
</dbReference>
<evidence type="ECO:0000256" key="1">
    <source>
        <dbReference type="ARBA" id="ARBA00004196"/>
    </source>
</evidence>
<dbReference type="Proteomes" id="UP000283745">
    <property type="component" value="Unassembled WGS sequence"/>
</dbReference>
<dbReference type="SUPFAM" id="SSF52266">
    <property type="entry name" value="SGNH hydrolase"/>
    <property type="match status" value="1"/>
</dbReference>
<gene>
    <name evidence="2" type="ORF">DW740_01890</name>
</gene>
<dbReference type="RefSeq" id="WP_118049415.1">
    <property type="nucleotide sequence ID" value="NZ_CABJFK010000001.1"/>
</dbReference>
<organism evidence="2 3">
    <name type="scientific">Blautia obeum</name>
    <dbReference type="NCBI Taxonomy" id="40520"/>
    <lineage>
        <taxon>Bacteria</taxon>
        <taxon>Bacillati</taxon>
        <taxon>Bacillota</taxon>
        <taxon>Clostridia</taxon>
        <taxon>Lachnospirales</taxon>
        <taxon>Lachnospiraceae</taxon>
        <taxon>Blautia</taxon>
    </lineage>
</organism>
<protein>
    <recommendedName>
        <fullName evidence="4">SGNH hydrolase-type esterase domain-containing protein</fullName>
    </recommendedName>
</protein>
<dbReference type="InterPro" id="IPR013378">
    <property type="entry name" value="InlB-like_B-rpt"/>
</dbReference>
<dbReference type="InterPro" id="IPR042229">
    <property type="entry name" value="Listeria/Bacterioides_rpt_sf"/>
</dbReference>
<name>A0A414JBZ5_9FIRM</name>